<organism evidence="1 2">
    <name type="scientific">Gigaspora margarita</name>
    <dbReference type="NCBI Taxonomy" id="4874"/>
    <lineage>
        <taxon>Eukaryota</taxon>
        <taxon>Fungi</taxon>
        <taxon>Fungi incertae sedis</taxon>
        <taxon>Mucoromycota</taxon>
        <taxon>Glomeromycotina</taxon>
        <taxon>Glomeromycetes</taxon>
        <taxon>Diversisporales</taxon>
        <taxon>Gigasporaceae</taxon>
        <taxon>Gigaspora</taxon>
    </lineage>
</organism>
<dbReference type="EMBL" id="CAJVQB010022467">
    <property type="protein sequence ID" value="CAG8799684.1"/>
    <property type="molecule type" value="Genomic_DNA"/>
</dbReference>
<evidence type="ECO:0000313" key="1">
    <source>
        <dbReference type="EMBL" id="CAG8799684.1"/>
    </source>
</evidence>
<proteinExistence type="predicted"/>
<protein>
    <submittedName>
        <fullName evidence="1">23327_t:CDS:1</fullName>
    </submittedName>
</protein>
<keyword evidence="2" id="KW-1185">Reference proteome</keyword>
<comment type="caution">
    <text evidence="1">The sequence shown here is derived from an EMBL/GenBank/DDBJ whole genome shotgun (WGS) entry which is preliminary data.</text>
</comment>
<sequence length="68" mass="7757">PTAYDIYLVLSILYKIVYSNTAEDKDELAILKAYQFEDAIIPTLSAEFPTYPENKLISKPLNFNLQGK</sequence>
<name>A0ABN7VVT2_GIGMA</name>
<reference evidence="1 2" key="1">
    <citation type="submission" date="2021-06" db="EMBL/GenBank/DDBJ databases">
        <authorList>
            <person name="Kallberg Y."/>
            <person name="Tangrot J."/>
            <person name="Rosling A."/>
        </authorList>
    </citation>
    <scope>NUCLEOTIDE SEQUENCE [LARGE SCALE GENOMIC DNA]</scope>
    <source>
        <strain evidence="1 2">120-4 pot B 10/14</strain>
    </source>
</reference>
<gene>
    <name evidence="1" type="ORF">GMARGA_LOCUS22834</name>
</gene>
<dbReference type="Proteomes" id="UP000789901">
    <property type="component" value="Unassembled WGS sequence"/>
</dbReference>
<feature type="non-terminal residue" evidence="1">
    <location>
        <position position="1"/>
    </location>
</feature>
<evidence type="ECO:0000313" key="2">
    <source>
        <dbReference type="Proteomes" id="UP000789901"/>
    </source>
</evidence>
<accession>A0ABN7VVT2</accession>